<feature type="transmembrane region" description="Helical" evidence="12">
    <location>
        <begin position="122"/>
        <end position="139"/>
    </location>
</feature>
<sequence length="275" mass="30750">MVIKKSNSNTSQNPDIKQANKQEVKQGNFVYFRTLVPSIITTLALCAGLNSFRFALEGRYELAVEFIFIAAFLDAIDGRVARALKAESKIGGQLDSLADFFNFGIAPIIMIYLWQLNEIGRLGWLVVILYVVCAALRLAKFNVLQDAISSDESEKMPVWMQNFFVGVPSPVAGVMVLSPLYVSFLGFDMSSFLMPIACLVVIISLLMVSSVPTFSLKHLKFRVPRVYLISIILTFVLIAGALSTFPWIMMLVLCATYLMSIPIAMRKYRLMERST</sequence>
<dbReference type="GO" id="GO:0016020">
    <property type="term" value="C:membrane"/>
    <property type="evidence" value="ECO:0007669"/>
    <property type="project" value="UniProtKB-SubCell"/>
</dbReference>
<keyword evidence="6 12" id="KW-1133">Transmembrane helix</keyword>
<name>A0A368EIU3_9PROT</name>
<organism evidence="13 14">
    <name type="scientific">PS1 clade bacterium</name>
    <dbReference type="NCBI Taxonomy" id="2175152"/>
    <lineage>
        <taxon>Bacteria</taxon>
        <taxon>Pseudomonadati</taxon>
        <taxon>Pseudomonadota</taxon>
        <taxon>Alphaproteobacteria</taxon>
        <taxon>PS1 clade</taxon>
    </lineage>
</organism>
<accession>A0A368EIU3</accession>
<evidence type="ECO:0000256" key="8">
    <source>
        <dbReference type="ARBA" id="ARBA00023136"/>
    </source>
</evidence>
<dbReference type="EMBL" id="QOQK01000015">
    <property type="protein sequence ID" value="RCL84365.1"/>
    <property type="molecule type" value="Genomic_DNA"/>
</dbReference>
<evidence type="ECO:0000256" key="7">
    <source>
        <dbReference type="ARBA" id="ARBA00023098"/>
    </source>
</evidence>
<reference evidence="13 14" key="1">
    <citation type="journal article" date="2018" name="Microbiome">
        <title>Fine metagenomic profile of the Mediterranean stratified and mixed water columns revealed by assembly and recruitment.</title>
        <authorList>
            <person name="Haro-Moreno J.M."/>
            <person name="Lopez-Perez M."/>
            <person name="De La Torre J.R."/>
            <person name="Picazo A."/>
            <person name="Camacho A."/>
            <person name="Rodriguez-Valera F."/>
        </authorList>
    </citation>
    <scope>NUCLEOTIDE SEQUENCE [LARGE SCALE GENOMIC DNA]</scope>
    <source>
        <strain evidence="13">MED-G50</strain>
    </source>
</reference>
<keyword evidence="5 12" id="KW-0812">Transmembrane</keyword>
<dbReference type="Proteomes" id="UP000252289">
    <property type="component" value="Unassembled WGS sequence"/>
</dbReference>
<dbReference type="InterPro" id="IPR043130">
    <property type="entry name" value="CDP-OH_PTrfase_TM_dom"/>
</dbReference>
<evidence type="ECO:0000256" key="9">
    <source>
        <dbReference type="ARBA" id="ARBA00023209"/>
    </source>
</evidence>
<evidence type="ECO:0000256" key="6">
    <source>
        <dbReference type="ARBA" id="ARBA00022989"/>
    </source>
</evidence>
<comment type="similarity">
    <text evidence="2 11">Belongs to the CDP-alcohol phosphatidyltransferase class-I family.</text>
</comment>
<dbReference type="Gene3D" id="1.20.120.1760">
    <property type="match status" value="1"/>
</dbReference>
<evidence type="ECO:0000256" key="4">
    <source>
        <dbReference type="ARBA" id="ARBA00022679"/>
    </source>
</evidence>
<evidence type="ECO:0000256" key="11">
    <source>
        <dbReference type="RuleBase" id="RU003750"/>
    </source>
</evidence>
<evidence type="ECO:0000313" key="13">
    <source>
        <dbReference type="EMBL" id="RCL84365.1"/>
    </source>
</evidence>
<dbReference type="InterPro" id="IPR000462">
    <property type="entry name" value="CDP-OH_P_trans"/>
</dbReference>
<keyword evidence="9" id="KW-0594">Phospholipid biosynthesis</keyword>
<evidence type="ECO:0000256" key="1">
    <source>
        <dbReference type="ARBA" id="ARBA00004141"/>
    </source>
</evidence>
<gene>
    <name evidence="13" type="ORF">DBW64_03825</name>
</gene>
<feature type="transmembrane region" description="Helical" evidence="12">
    <location>
        <begin position="159"/>
        <end position="180"/>
    </location>
</feature>
<keyword evidence="10" id="KW-1208">Phospholipid metabolism</keyword>
<evidence type="ECO:0000313" key="14">
    <source>
        <dbReference type="Proteomes" id="UP000252289"/>
    </source>
</evidence>
<keyword evidence="8 12" id="KW-0472">Membrane</keyword>
<dbReference type="GO" id="GO:0008654">
    <property type="term" value="P:phospholipid biosynthetic process"/>
    <property type="evidence" value="ECO:0007669"/>
    <property type="project" value="UniProtKB-KW"/>
</dbReference>
<keyword evidence="4 11" id="KW-0808">Transferase</keyword>
<feature type="transmembrane region" description="Helical" evidence="12">
    <location>
        <begin position="30"/>
        <end position="52"/>
    </location>
</feature>
<feature type="transmembrane region" description="Helical" evidence="12">
    <location>
        <begin position="248"/>
        <end position="265"/>
    </location>
</feature>
<dbReference type="AlphaFoldDB" id="A0A368EIU3"/>
<dbReference type="PANTHER" id="PTHR14269">
    <property type="entry name" value="CDP-DIACYLGLYCEROL--GLYCEROL-3-PHOSPHATE 3-PHOSPHATIDYLTRANSFERASE-RELATED"/>
    <property type="match status" value="1"/>
</dbReference>
<evidence type="ECO:0000256" key="5">
    <source>
        <dbReference type="ARBA" id="ARBA00022692"/>
    </source>
</evidence>
<proteinExistence type="inferred from homology"/>
<dbReference type="PROSITE" id="PS00379">
    <property type="entry name" value="CDP_ALCOHOL_P_TRANSF"/>
    <property type="match status" value="1"/>
</dbReference>
<protein>
    <submittedName>
        <fullName evidence="13">Phosphatidylcholine/phosphatidylserine synthase</fullName>
    </submittedName>
</protein>
<dbReference type="InterPro" id="IPR050324">
    <property type="entry name" value="CDP-alcohol_PTase-I"/>
</dbReference>
<dbReference type="Pfam" id="PF01066">
    <property type="entry name" value="CDP-OH_P_transf"/>
    <property type="match status" value="1"/>
</dbReference>
<evidence type="ECO:0000256" key="12">
    <source>
        <dbReference type="SAM" id="Phobius"/>
    </source>
</evidence>
<evidence type="ECO:0000256" key="2">
    <source>
        <dbReference type="ARBA" id="ARBA00010441"/>
    </source>
</evidence>
<comment type="subcellular location">
    <subcellularLocation>
        <location evidence="1">Membrane</location>
        <topology evidence="1">Multi-pass membrane protein</topology>
    </subcellularLocation>
</comment>
<comment type="caution">
    <text evidence="13">The sequence shown here is derived from an EMBL/GenBank/DDBJ whole genome shotgun (WGS) entry which is preliminary data.</text>
</comment>
<dbReference type="GO" id="GO:0016780">
    <property type="term" value="F:phosphotransferase activity, for other substituted phosphate groups"/>
    <property type="evidence" value="ECO:0007669"/>
    <property type="project" value="InterPro"/>
</dbReference>
<keyword evidence="3" id="KW-0444">Lipid biosynthesis</keyword>
<evidence type="ECO:0000256" key="10">
    <source>
        <dbReference type="ARBA" id="ARBA00023264"/>
    </source>
</evidence>
<keyword evidence="7" id="KW-0443">Lipid metabolism</keyword>
<evidence type="ECO:0000256" key="3">
    <source>
        <dbReference type="ARBA" id="ARBA00022516"/>
    </source>
</evidence>
<feature type="transmembrane region" description="Helical" evidence="12">
    <location>
        <begin position="226"/>
        <end position="242"/>
    </location>
</feature>
<dbReference type="PANTHER" id="PTHR14269:SF61">
    <property type="entry name" value="CDP-DIACYLGLYCEROL--SERINE O-PHOSPHATIDYLTRANSFERASE"/>
    <property type="match status" value="1"/>
</dbReference>
<feature type="transmembrane region" description="Helical" evidence="12">
    <location>
        <begin position="192"/>
        <end position="214"/>
    </location>
</feature>
<dbReference type="InterPro" id="IPR048254">
    <property type="entry name" value="CDP_ALCOHOL_P_TRANSF_CS"/>
</dbReference>